<evidence type="ECO:0000256" key="1">
    <source>
        <dbReference type="ARBA" id="ARBA00022517"/>
    </source>
</evidence>
<dbReference type="Gene3D" id="3.30.300.20">
    <property type="match status" value="1"/>
</dbReference>
<dbReference type="SUPFAM" id="SSF89919">
    <property type="entry name" value="Ribosome-binding factor A, RbfA"/>
    <property type="match status" value="1"/>
</dbReference>
<sequence length="116" mass="13679">MDKANIKRLRTQSLLKELVASALNNFDDELINSQIVLDAECKKGRYDAFIYLDKQDYNKDEQQNILSKLQRVSKVIEAQCLNALQMYRCPKLHFKFDDTYERVSRLETLFKQINKG</sequence>
<dbReference type="RefSeq" id="WP_172229852.1">
    <property type="nucleotide sequence ID" value="NZ_CP035946.1"/>
</dbReference>
<dbReference type="InterPro" id="IPR000238">
    <property type="entry name" value="RbfA"/>
</dbReference>
<dbReference type="EMBL" id="JACGBB010000005">
    <property type="protein sequence ID" value="MBZ7987192.1"/>
    <property type="molecule type" value="Genomic_DNA"/>
</dbReference>
<protein>
    <submittedName>
        <fullName evidence="2">30S ribosome-binding factor RbfA</fullName>
    </submittedName>
</protein>
<dbReference type="NCBIfam" id="TIGR00082">
    <property type="entry name" value="rbfA"/>
    <property type="match status" value="1"/>
</dbReference>
<comment type="caution">
    <text evidence="2">The sequence shown here is derived from an EMBL/GenBank/DDBJ whole genome shotgun (WGS) entry which is preliminary data.</text>
</comment>
<proteinExistence type="predicted"/>
<keyword evidence="3" id="KW-1185">Reference proteome</keyword>
<dbReference type="Proteomes" id="UP000786183">
    <property type="component" value="Unassembled WGS sequence"/>
</dbReference>
<accession>A0ABS7WS84</accession>
<dbReference type="InterPro" id="IPR023799">
    <property type="entry name" value="RbfA_dom_sf"/>
</dbReference>
<evidence type="ECO:0000313" key="3">
    <source>
        <dbReference type="Proteomes" id="UP000786183"/>
    </source>
</evidence>
<keyword evidence="1" id="KW-0690">Ribosome biogenesis</keyword>
<name>A0ABS7WS84_9BACT</name>
<dbReference type="Pfam" id="PF02033">
    <property type="entry name" value="RBFA"/>
    <property type="match status" value="1"/>
</dbReference>
<reference evidence="2 3" key="1">
    <citation type="submission" date="2020-07" db="EMBL/GenBank/DDBJ databases">
        <title>Transfer of Campylobacter canadensis to the novel genus Avispirillum gen. nov., that also includes two novel species recovered from migratory waterfowl: Avispirillum anseris sp. nov. and Avispirillum brantae sp. nov.</title>
        <authorList>
            <person name="Miller W.G."/>
            <person name="Chapman M.H."/>
            <person name="Yee E."/>
            <person name="Inglis G.D."/>
        </authorList>
    </citation>
    <scope>NUCLEOTIDE SEQUENCE [LARGE SCALE GENOMIC DNA]</scope>
    <source>
        <strain evidence="2 3">L283</strain>
    </source>
</reference>
<dbReference type="InterPro" id="IPR015946">
    <property type="entry name" value="KH_dom-like_a/b"/>
</dbReference>
<gene>
    <name evidence="2" type="primary">rbfA</name>
    <name evidence="2" type="ORF">AVCANL283_03575</name>
</gene>
<organism evidence="2 3">
    <name type="scientific">Campylobacter canadensis</name>
    <dbReference type="NCBI Taxonomy" id="449520"/>
    <lineage>
        <taxon>Bacteria</taxon>
        <taxon>Pseudomonadati</taxon>
        <taxon>Campylobacterota</taxon>
        <taxon>Epsilonproteobacteria</taxon>
        <taxon>Campylobacterales</taxon>
        <taxon>Campylobacteraceae</taxon>
        <taxon>Campylobacter</taxon>
    </lineage>
</organism>
<evidence type="ECO:0000313" key="2">
    <source>
        <dbReference type="EMBL" id="MBZ7987192.1"/>
    </source>
</evidence>